<organism evidence="3 4">
    <name type="scientific">Streptomyces broussonetiae</name>
    <dbReference type="NCBI Taxonomy" id="2686304"/>
    <lineage>
        <taxon>Bacteria</taxon>
        <taxon>Bacillati</taxon>
        <taxon>Actinomycetota</taxon>
        <taxon>Actinomycetes</taxon>
        <taxon>Kitasatosporales</taxon>
        <taxon>Streptomycetaceae</taxon>
        <taxon>Streptomyces</taxon>
    </lineage>
</organism>
<feature type="chain" id="PRO_5026188193" evidence="2">
    <location>
        <begin position="31"/>
        <end position="348"/>
    </location>
</feature>
<proteinExistence type="predicted"/>
<dbReference type="RefSeq" id="WP_158920000.1">
    <property type="nucleotide sequence ID" value="NZ_CP047020.1"/>
</dbReference>
<dbReference type="Proteomes" id="UP000436138">
    <property type="component" value="Chromosome"/>
</dbReference>
<feature type="compositionally biased region" description="Low complexity" evidence="1">
    <location>
        <begin position="48"/>
        <end position="73"/>
    </location>
</feature>
<feature type="region of interest" description="Disordered" evidence="1">
    <location>
        <begin position="153"/>
        <end position="188"/>
    </location>
</feature>
<feature type="region of interest" description="Disordered" evidence="1">
    <location>
        <begin position="104"/>
        <end position="133"/>
    </location>
</feature>
<evidence type="ECO:0000313" key="4">
    <source>
        <dbReference type="Proteomes" id="UP000436138"/>
    </source>
</evidence>
<feature type="signal peptide" evidence="2">
    <location>
        <begin position="1"/>
        <end position="30"/>
    </location>
</feature>
<evidence type="ECO:0000313" key="3">
    <source>
        <dbReference type="EMBL" id="QHA04290.1"/>
    </source>
</evidence>
<name>A0A6I6N2R2_9ACTN</name>
<dbReference type="AlphaFoldDB" id="A0A6I6N2R2"/>
<accession>A0A6I6N2R2</accession>
<evidence type="ECO:0000256" key="1">
    <source>
        <dbReference type="SAM" id="MobiDB-lite"/>
    </source>
</evidence>
<protein>
    <submittedName>
        <fullName evidence="3">Uncharacterized protein</fullName>
    </submittedName>
</protein>
<gene>
    <name evidence="3" type="ORF">GQF42_14230</name>
</gene>
<evidence type="ECO:0000256" key="2">
    <source>
        <dbReference type="SAM" id="SignalP"/>
    </source>
</evidence>
<dbReference type="EMBL" id="CP047020">
    <property type="protein sequence ID" value="QHA04290.1"/>
    <property type="molecule type" value="Genomic_DNA"/>
</dbReference>
<keyword evidence="2" id="KW-0732">Signal</keyword>
<reference evidence="3 4" key="1">
    <citation type="submission" date="2019-12" db="EMBL/GenBank/DDBJ databases">
        <title>Streptomyces sp. strain T44 isolated from rhizosphere soil of Broussonetia papyrifera.</title>
        <authorList>
            <person name="Mo P."/>
        </authorList>
    </citation>
    <scope>NUCLEOTIDE SEQUENCE [LARGE SCALE GENOMIC DNA]</scope>
    <source>
        <strain evidence="3 4">T44</strain>
    </source>
</reference>
<dbReference type="KEGG" id="sbro:GQF42_14230"/>
<sequence>MSRFRPRPVVTLVLSAALFSVGLPAGIAQAAPDACTDAVGTFSAETVSPGCGSSPTPTPTATGSPSPSSTGIPGVAIGTDGWITYSDDATTQFGVTGTVKTIDGTVQSDGTCQFDDSSSDSSSATTYEQEVGYNPTTCQERVLTGSITTAQEASLASPADTNDVPETPQAASSAGDTGATVNAADNPYDETGAAETAATTSYSNAHTKTAWIDPVNITITSLTTNLRWPLYGAGGTLSARNNAYKFKYDGWSTSGTPKPSFSTISDGWGTGGAETFKNNDFEDIVLALLGTSGWAACGFSTATAVFKHNVHVYGHRDGSRSHTWSDSKAGGCSNLVHHRTSNGWGWTS</sequence>
<keyword evidence="4" id="KW-1185">Reference proteome</keyword>
<feature type="region of interest" description="Disordered" evidence="1">
    <location>
        <begin position="46"/>
        <end position="73"/>
    </location>
</feature>
<feature type="compositionally biased region" description="Polar residues" evidence="1">
    <location>
        <begin position="124"/>
        <end position="133"/>
    </location>
</feature>